<gene>
    <name evidence="9" type="ORF">NLI96_g7589</name>
</gene>
<dbReference type="GO" id="GO:0005739">
    <property type="term" value="C:mitochondrion"/>
    <property type="evidence" value="ECO:0007669"/>
    <property type="project" value="TreeGrafter"/>
</dbReference>
<dbReference type="SUPFAM" id="SSF51735">
    <property type="entry name" value="NAD(P)-binding Rossmann-fold domains"/>
    <property type="match status" value="1"/>
</dbReference>
<dbReference type="Pfam" id="PF03446">
    <property type="entry name" value="NAD_binding_2"/>
    <property type="match status" value="1"/>
</dbReference>
<keyword evidence="4" id="KW-0101">Branched-chain amino acid catabolism</keyword>
<keyword evidence="5" id="KW-0560">Oxidoreductase</keyword>
<keyword evidence="10" id="KW-1185">Reference proteome</keyword>
<organism evidence="9 10">
    <name type="scientific">Meripilus lineatus</name>
    <dbReference type="NCBI Taxonomy" id="2056292"/>
    <lineage>
        <taxon>Eukaryota</taxon>
        <taxon>Fungi</taxon>
        <taxon>Dikarya</taxon>
        <taxon>Basidiomycota</taxon>
        <taxon>Agaricomycotina</taxon>
        <taxon>Agaricomycetes</taxon>
        <taxon>Polyporales</taxon>
        <taxon>Meripilaceae</taxon>
        <taxon>Meripilus</taxon>
    </lineage>
</organism>
<dbReference type="PANTHER" id="PTHR22981:SF7">
    <property type="entry name" value="3-HYDROXYISOBUTYRATE DEHYDROGENASE, MITOCHONDRIAL"/>
    <property type="match status" value="1"/>
</dbReference>
<dbReference type="AlphaFoldDB" id="A0AAD5YH37"/>
<proteinExistence type="inferred from homology"/>
<evidence type="ECO:0000256" key="4">
    <source>
        <dbReference type="ARBA" id="ARBA00022456"/>
    </source>
</evidence>
<evidence type="ECO:0000313" key="9">
    <source>
        <dbReference type="EMBL" id="KAJ3481563.1"/>
    </source>
</evidence>
<comment type="caution">
    <text evidence="9">The sequence shown here is derived from an EMBL/GenBank/DDBJ whole genome shotgun (WGS) entry which is preliminary data.</text>
</comment>
<comment type="catalytic activity">
    <reaction evidence="7">
        <text>3-hydroxy-2-methylpropanoate + NAD(+) = 2-methyl-3-oxopropanoate + NADH + H(+)</text>
        <dbReference type="Rhea" id="RHEA:17681"/>
        <dbReference type="ChEBI" id="CHEBI:11805"/>
        <dbReference type="ChEBI" id="CHEBI:15378"/>
        <dbReference type="ChEBI" id="CHEBI:57540"/>
        <dbReference type="ChEBI" id="CHEBI:57700"/>
        <dbReference type="ChEBI" id="CHEBI:57945"/>
        <dbReference type="EC" id="1.1.1.31"/>
    </reaction>
</comment>
<dbReference type="Gene3D" id="3.40.50.720">
    <property type="entry name" value="NAD(P)-binding Rossmann-like Domain"/>
    <property type="match status" value="1"/>
</dbReference>
<dbReference type="PROSITE" id="PS00895">
    <property type="entry name" value="3_HYDROXYISOBUT_DH"/>
    <property type="match status" value="1"/>
</dbReference>
<feature type="domain" description="6-phosphogluconate dehydrogenase NADP-binding" evidence="8">
    <location>
        <begin position="30"/>
        <end position="203"/>
    </location>
</feature>
<evidence type="ECO:0000256" key="3">
    <source>
        <dbReference type="ARBA" id="ARBA00012991"/>
    </source>
</evidence>
<keyword evidence="6" id="KW-0520">NAD</keyword>
<evidence type="ECO:0000256" key="5">
    <source>
        <dbReference type="ARBA" id="ARBA00023002"/>
    </source>
</evidence>
<evidence type="ECO:0000256" key="7">
    <source>
        <dbReference type="ARBA" id="ARBA00049197"/>
    </source>
</evidence>
<evidence type="ECO:0000313" key="10">
    <source>
        <dbReference type="Proteomes" id="UP001212997"/>
    </source>
</evidence>
<evidence type="ECO:0000256" key="2">
    <source>
        <dbReference type="ARBA" id="ARBA00006013"/>
    </source>
</evidence>
<dbReference type="Proteomes" id="UP001212997">
    <property type="component" value="Unassembled WGS sequence"/>
</dbReference>
<dbReference type="InterPro" id="IPR006115">
    <property type="entry name" value="6PGDH_NADP-bd"/>
</dbReference>
<evidence type="ECO:0000256" key="1">
    <source>
        <dbReference type="ARBA" id="ARBA00005109"/>
    </source>
</evidence>
<evidence type="ECO:0000259" key="8">
    <source>
        <dbReference type="Pfam" id="PF03446"/>
    </source>
</evidence>
<dbReference type="GO" id="GO:0050661">
    <property type="term" value="F:NADP binding"/>
    <property type="evidence" value="ECO:0007669"/>
    <property type="project" value="InterPro"/>
</dbReference>
<name>A0AAD5YH37_9APHY</name>
<comment type="similarity">
    <text evidence="2">Belongs to the HIBADH-related family. 3-hydroxyisobutyrate dehydrogenase subfamily.</text>
</comment>
<comment type="pathway">
    <text evidence="1">Amino-acid degradation; L-valine degradation.</text>
</comment>
<dbReference type="GO" id="GO:0008442">
    <property type="term" value="F:3-hydroxyisobutyrate dehydrogenase activity"/>
    <property type="evidence" value="ECO:0007669"/>
    <property type="project" value="UniProtKB-EC"/>
</dbReference>
<reference evidence="9" key="1">
    <citation type="submission" date="2022-07" db="EMBL/GenBank/DDBJ databases">
        <title>Genome Sequence of Physisporinus lineatus.</title>
        <authorList>
            <person name="Buettner E."/>
        </authorList>
    </citation>
    <scope>NUCLEOTIDE SEQUENCE</scope>
    <source>
        <strain evidence="9">VT162</strain>
    </source>
</reference>
<dbReference type="InterPro" id="IPR002204">
    <property type="entry name" value="3-OH-isobutyrate_DH-rel_CS"/>
</dbReference>
<dbReference type="InterPro" id="IPR036291">
    <property type="entry name" value="NAD(P)-bd_dom_sf"/>
</dbReference>
<sequence>MRFTRRLLNQISSASTVLPAKPVSRANTTAFIGLGRMGFEMAYNLFSHTLVDGDGSANFVVCDAREESAIAFAQNLVNQFPGAKVDVVTSPADAVLASQTVVTMLPSSPHVRQVYAESGGIIPALKTLNESETRSTFCIDSTTLDVEVARQTAKEVQETGATMVDAPVSGGVAGAKAGTLSFLVGGTKDEFERASPILSYMGCGCGGDAAWTAVGAGSEGVGECDQ</sequence>
<evidence type="ECO:0000256" key="6">
    <source>
        <dbReference type="ARBA" id="ARBA00023027"/>
    </source>
</evidence>
<accession>A0AAD5YH37</accession>
<dbReference type="EMBL" id="JANAWD010000315">
    <property type="protein sequence ID" value="KAJ3481563.1"/>
    <property type="molecule type" value="Genomic_DNA"/>
</dbReference>
<dbReference type="EC" id="1.1.1.31" evidence="3"/>
<dbReference type="GO" id="GO:0006574">
    <property type="term" value="P:L-valine catabolic process"/>
    <property type="evidence" value="ECO:0007669"/>
    <property type="project" value="TreeGrafter"/>
</dbReference>
<dbReference type="PANTHER" id="PTHR22981">
    <property type="entry name" value="3-HYDROXYISOBUTYRATE DEHYDROGENASE-RELATED"/>
    <property type="match status" value="1"/>
</dbReference>
<protein>
    <recommendedName>
        <fullName evidence="3">3-hydroxyisobutyrate dehydrogenase</fullName>
        <ecNumber evidence="3">1.1.1.31</ecNumber>
    </recommendedName>
</protein>